<dbReference type="SMART" id="SM00132">
    <property type="entry name" value="LIM"/>
    <property type="match status" value="1"/>
</dbReference>
<evidence type="ECO:0000256" key="3">
    <source>
        <dbReference type="PROSITE-ProRule" id="PRU00125"/>
    </source>
</evidence>
<evidence type="ECO:0000259" key="5">
    <source>
        <dbReference type="PROSITE" id="PS50023"/>
    </source>
</evidence>
<dbReference type="EMBL" id="RHLC01000011">
    <property type="protein sequence ID" value="TPP45601.1"/>
    <property type="molecule type" value="Genomic_DNA"/>
</dbReference>
<feature type="region of interest" description="Disordered" evidence="4">
    <location>
        <begin position="519"/>
        <end position="544"/>
    </location>
</feature>
<evidence type="ECO:0000256" key="1">
    <source>
        <dbReference type="ARBA" id="ARBA00022723"/>
    </source>
</evidence>
<sequence>MLRGRAGHVGAQPPLSNVERIAPALADESRTATAAFTNLMQLSEAVLAPAWSAGGFAYIVKGETTESPAGPSGPVCAHTRTSAGGITAPFTFSMFDAQFSPVYLVSPSAVESTGDAASLTAHVAGRLDLQQGCYTTLTTPTSLGTCAGVLRSSPAQCVLGELDALHENWTAHSLAATANATRDDESLTLSAKGLCAAELLTVFVSDYLPQRAWLRTVVPRVVDALAHAEQAARAYSAAPLSLSDAAEAADMQRAVAEQWGSYLWSTYVPHLQRKWTLFYHLAVATLTPSQVAPSLDDTATESVTGEPGPAPKVSCPIVDAWPQLRYSLTSSNRGLRTFARLVAYMEDALDSLEELLSSGGGADTLSEKQTDALVLQLLQRTYCVTTTYFFSVTALFDAPFLDASSSVWVEPATHMQAWAMQTMREASVADAMANATAFQVATTARVTRLTESLPRSEKAFMACLAAFLDATTPLTSAAVTSPSDCAQALLKARAEASGATVRDSLVLLWDMGQMRAVKPTSDTVPGTTRYESTVSLPTRSTDARASAPSEPIYWTMFQQASASFTSQTSLYTPSVVASVPKEPCAAGSAARRALGTASNRAATKEARHGVLVGSQAAATCAAGTYANPDTAACEACPSACSALLTAATPVYCPGDGLMHGCPALPAGAVLAGSPSTGLDNAKAACRYACINIYQAPLHNGCVSTPGLFYNTTAVISDKRSGGWYDACVGPASLLPSSFPAQSHDARVFAFVGSGTTDEPMSCRFVLMHRVVSSAVSAEALQTAAMQLNATLLWEMHTSLLRSQQRASGTGTGAANTSIAHVLVAVREGGEGVASQSRLSWSLVSSYQRPEGGETATTTSATGAAPPPSVTFTLRLLLNVSILSAPQSTDAFAASGDRTRTPCTTPAPSSLTVLSAPWQWRVTSMTLNQLAKTTYRVVLSRSTSTVVFYKDAAAVGNPVTVDWPLWRQSQMMSPPLGKTTMYLSVAGWVAGYVEREQWVLKSPPLPASGSSKLAALPLHYDYVPGMVTRLSSTASPVSPLHEALSRAETAWRSQAETFVEQQGRDVEALTDVHSLGLYVASFPAVTAKVSAALSALSVRQSTGLDGVCRSGYGYGVAAGGTSATPVCATCTSGSYSVLSATPERNTCACVPQRALGGVTSLAGQPVRACLRRPAGPAAPSSYLRSPGRLFVDSNVVIGYGIPLGGYGRGTGAAGTGLPATTSLEGSVTCMYGLTVPRLLTTAPTGSLNLSATLQYTTGLGAEECGVMAAARGGATAVTTQPTYSALSSYGLRLRASRLPTHTITLTNNSRLFANQTVLTVGVRDYALLPHYAMDSLLHMRGISEYHAAFLTYMLRCATVSAVLRCGSPLRDAGNFTWAGSSSLDSPVLRVNLTGMITEECQVSFTVRSATAAASEASVPYTSWPYTYLATEANASLFFEASPTLHYTLLPSVEAFETTKLRYEPLAESSSLIISFVMLAPANKMNHMRQFGLPRSSAAITVMAASTAALAVPCRAMHGKPASGHKVRTQHSRRWWMQSKAHHLTAVPHEEARSRPHFPAYTEDVDQPMVVPDGACCFNCDKPIDGDDINSYVWVPSGNARVPTAQGYFFHVKCFKCWNCKYRIIHNQFYSKDRRAWCLSCALGRDIRVPTRRWHTSYVNTHRTGSRLTGQFFPRHRHQMEFLFSPKE</sequence>
<evidence type="ECO:0000313" key="7">
    <source>
        <dbReference type="Proteomes" id="UP000318447"/>
    </source>
</evidence>
<feature type="domain" description="LIM zinc-binding" evidence="5">
    <location>
        <begin position="1573"/>
        <end position="1646"/>
    </location>
</feature>
<keyword evidence="1 3" id="KW-0479">Metal-binding</keyword>
<organism evidence="6 7">
    <name type="scientific">Leishmania donovani</name>
    <dbReference type="NCBI Taxonomy" id="5661"/>
    <lineage>
        <taxon>Eukaryota</taxon>
        <taxon>Discoba</taxon>
        <taxon>Euglenozoa</taxon>
        <taxon>Kinetoplastea</taxon>
        <taxon>Metakinetoplastina</taxon>
        <taxon>Trypanosomatida</taxon>
        <taxon>Trypanosomatidae</taxon>
        <taxon>Leishmaniinae</taxon>
        <taxon>Leishmania</taxon>
    </lineage>
</organism>
<proteinExistence type="predicted"/>
<evidence type="ECO:0000256" key="4">
    <source>
        <dbReference type="SAM" id="MobiDB-lite"/>
    </source>
</evidence>
<reference evidence="7" key="1">
    <citation type="submission" date="2019-02" db="EMBL/GenBank/DDBJ databases">
        <title>FDA dAtabase for Regulatory Grade micrObial Sequences (FDA-ARGOS): Supporting development and validation of Infectious Disease Dx tests.</title>
        <authorList>
            <person name="Duncan R."/>
            <person name="Fisher C."/>
            <person name="Tallon L."/>
            <person name="Sadzewicz L."/>
            <person name="Sengamalay N."/>
            <person name="Ott S."/>
            <person name="Godinez A."/>
            <person name="Nagaraj S."/>
            <person name="Vavikolanu K."/>
            <person name="Nadendla S."/>
            <person name="Aluvathingal J."/>
            <person name="Sichtig H."/>
        </authorList>
    </citation>
    <scope>NUCLEOTIDE SEQUENCE [LARGE SCALE GENOMIC DNA]</scope>
    <source>
        <strain evidence="7">FDAARGOS_361</strain>
    </source>
</reference>
<name>A0A504X9E8_LEIDO</name>
<dbReference type="VEuPathDB" id="TriTrypDB:LDHU3_30.0430"/>
<gene>
    <name evidence="6" type="ORF">CGC21_34960</name>
</gene>
<comment type="caution">
    <text evidence="6">The sequence shown here is derived from an EMBL/GenBank/DDBJ whole genome shotgun (WGS) entry which is preliminary data.</text>
</comment>
<dbReference type="CDD" id="cd08368">
    <property type="entry name" value="LIM"/>
    <property type="match status" value="1"/>
</dbReference>
<dbReference type="PROSITE" id="PS50023">
    <property type="entry name" value="LIM_DOMAIN_2"/>
    <property type="match status" value="1"/>
</dbReference>
<dbReference type="VEuPathDB" id="TriTrypDB:LdCL_300008000"/>
<dbReference type="Gene3D" id="2.10.110.10">
    <property type="entry name" value="Cysteine Rich Protein"/>
    <property type="match status" value="1"/>
</dbReference>
<feature type="compositionally biased region" description="Polar residues" evidence="4">
    <location>
        <begin position="520"/>
        <end position="540"/>
    </location>
</feature>
<dbReference type="InterPro" id="IPR001781">
    <property type="entry name" value="Znf_LIM"/>
</dbReference>
<evidence type="ECO:0000313" key="6">
    <source>
        <dbReference type="EMBL" id="TPP45601.1"/>
    </source>
</evidence>
<accession>A0A504X9E8</accession>
<evidence type="ECO:0000256" key="2">
    <source>
        <dbReference type="ARBA" id="ARBA00022833"/>
    </source>
</evidence>
<dbReference type="VEuPathDB" id="TriTrypDB:LdBPK_300290.1"/>
<keyword evidence="2 3" id="KW-0862">Zinc</keyword>
<dbReference type="Proteomes" id="UP000318447">
    <property type="component" value="Unassembled WGS sequence"/>
</dbReference>
<keyword evidence="3" id="KW-0440">LIM domain</keyword>
<protein>
    <submittedName>
        <fullName evidence="6">LIM domain family protein</fullName>
    </submittedName>
</protein>
<dbReference type="GO" id="GO:0046872">
    <property type="term" value="F:metal ion binding"/>
    <property type="evidence" value="ECO:0007669"/>
    <property type="project" value="UniProtKB-KW"/>
</dbReference>